<organism evidence="2 3">
    <name type="scientific">Synechococcus phage Bellamy</name>
    <dbReference type="NCBI Taxonomy" id="2023996"/>
    <lineage>
        <taxon>Viruses</taxon>
        <taxon>Duplodnaviria</taxon>
        <taxon>Heunggongvirae</taxon>
        <taxon>Uroviricota</taxon>
        <taxon>Caudoviricetes</taxon>
        <taxon>Pantevenvirales</taxon>
        <taxon>Kyanoviridae</taxon>
        <taxon>Bellamyvirus</taxon>
        <taxon>Bellamyvirus bellamy</taxon>
    </lineage>
</organism>
<feature type="transmembrane region" description="Helical" evidence="1">
    <location>
        <begin position="12"/>
        <end position="29"/>
    </location>
</feature>
<reference evidence="2 3" key="1">
    <citation type="submission" date="2017-06" db="EMBL/GenBank/DDBJ databases">
        <authorList>
            <person name="Kim H.J."/>
            <person name="Triplett B.A."/>
        </authorList>
    </citation>
    <scope>NUCLEOTIDE SEQUENCE [LARGE SCALE GENOMIC DNA]</scope>
</reference>
<keyword evidence="1" id="KW-0812">Transmembrane</keyword>
<dbReference type="KEGG" id="vg:54981387"/>
<evidence type="ECO:0000313" key="2">
    <source>
        <dbReference type="EMBL" id="ASR76102.1"/>
    </source>
</evidence>
<evidence type="ECO:0000256" key="1">
    <source>
        <dbReference type="SAM" id="Phobius"/>
    </source>
</evidence>
<dbReference type="EMBL" id="MF351863">
    <property type="protein sequence ID" value="ASR76102.1"/>
    <property type="molecule type" value="Genomic_DNA"/>
</dbReference>
<keyword evidence="1" id="KW-0472">Membrane</keyword>
<sequence>MCKQTFRGMTATHKLIFVASFFWLMNWGVRVTSLVLDKF</sequence>
<protein>
    <submittedName>
        <fullName evidence="2">Uncharacterized protein</fullName>
    </submittedName>
</protein>
<dbReference type="GeneID" id="54981387"/>
<gene>
    <name evidence="2" type="primary">57</name>
    <name evidence="2" type="ORF">PBI_BELLAMY_57</name>
</gene>
<accession>A0A222YWK8</accession>
<dbReference type="Proteomes" id="UP000221247">
    <property type="component" value="Segment"/>
</dbReference>
<name>A0A222YWK8_9CAUD</name>
<keyword evidence="3" id="KW-1185">Reference proteome</keyword>
<keyword evidence="1" id="KW-1133">Transmembrane helix</keyword>
<evidence type="ECO:0000313" key="3">
    <source>
        <dbReference type="Proteomes" id="UP000221247"/>
    </source>
</evidence>
<dbReference type="RefSeq" id="YP_009791214.1">
    <property type="nucleotide sequence ID" value="NC_047838.1"/>
</dbReference>
<proteinExistence type="predicted"/>